<accession>A0A2C9W2V4</accession>
<organism evidence="2">
    <name type="scientific">Manihot esculenta</name>
    <name type="common">Cassava</name>
    <name type="synonym">Jatropha manihot</name>
    <dbReference type="NCBI Taxonomy" id="3983"/>
    <lineage>
        <taxon>Eukaryota</taxon>
        <taxon>Viridiplantae</taxon>
        <taxon>Streptophyta</taxon>
        <taxon>Embryophyta</taxon>
        <taxon>Tracheophyta</taxon>
        <taxon>Spermatophyta</taxon>
        <taxon>Magnoliopsida</taxon>
        <taxon>eudicotyledons</taxon>
        <taxon>Gunneridae</taxon>
        <taxon>Pentapetalae</taxon>
        <taxon>rosids</taxon>
        <taxon>fabids</taxon>
        <taxon>Malpighiales</taxon>
        <taxon>Euphorbiaceae</taxon>
        <taxon>Crotonoideae</taxon>
        <taxon>Manihoteae</taxon>
        <taxon>Manihot</taxon>
    </lineage>
</organism>
<gene>
    <name evidence="2" type="ORF">MANES_04G072900</name>
</gene>
<name>A0A2C9W2V4_MANES</name>
<proteinExistence type="predicted"/>
<keyword evidence="1" id="KW-1133">Transmembrane helix</keyword>
<reference evidence="2" key="1">
    <citation type="submission" date="2016-02" db="EMBL/GenBank/DDBJ databases">
        <title>WGS assembly of Manihot esculenta.</title>
        <authorList>
            <person name="Bredeson J.V."/>
            <person name="Prochnik S.E."/>
            <person name="Lyons J.B."/>
            <person name="Schmutz J."/>
            <person name="Grimwood J."/>
            <person name="Vrebalov J."/>
            <person name="Bart R.S."/>
            <person name="Amuge T."/>
            <person name="Ferguson M.E."/>
            <person name="Green R."/>
            <person name="Putnam N."/>
            <person name="Stites J."/>
            <person name="Rounsley S."/>
            <person name="Rokhsar D.S."/>
        </authorList>
    </citation>
    <scope>NUCLEOTIDE SEQUENCE [LARGE SCALE GENOMIC DNA]</scope>
    <source>
        <tissue evidence="2">Leaf</tissue>
    </source>
</reference>
<feature type="transmembrane region" description="Helical" evidence="1">
    <location>
        <begin position="36"/>
        <end position="53"/>
    </location>
</feature>
<evidence type="ECO:0000256" key="1">
    <source>
        <dbReference type="SAM" id="Phobius"/>
    </source>
</evidence>
<feature type="transmembrane region" description="Helical" evidence="1">
    <location>
        <begin position="6"/>
        <end position="24"/>
    </location>
</feature>
<keyword evidence="1" id="KW-0472">Membrane</keyword>
<evidence type="ECO:0000313" key="2">
    <source>
        <dbReference type="EMBL" id="OAY52312.1"/>
    </source>
</evidence>
<feature type="transmembrane region" description="Helical" evidence="1">
    <location>
        <begin position="59"/>
        <end position="82"/>
    </location>
</feature>
<dbReference type="EMBL" id="CM004390">
    <property type="protein sequence ID" value="OAY52312.1"/>
    <property type="molecule type" value="Genomic_DNA"/>
</dbReference>
<dbReference type="AlphaFoldDB" id="A0A2C9W2V4"/>
<protein>
    <submittedName>
        <fullName evidence="2">Uncharacterized protein</fullName>
    </submittedName>
</protein>
<keyword evidence="1" id="KW-0812">Transmembrane</keyword>
<sequence length="89" mass="10337">MVYPFPSYFFLLGLVILISFYCFCQLGQGKLCSPHLWGLYISLVFYIFYMLKGELSFDLSYFCVHLEVSVPCMCFLLQVVLLSPSSEFM</sequence>